<dbReference type="Gene3D" id="3.30.700.10">
    <property type="entry name" value="Glycoprotein, Type 4 Pilin"/>
    <property type="match status" value="1"/>
</dbReference>
<keyword evidence="1" id="KW-0472">Membrane</keyword>
<feature type="transmembrane region" description="Helical" evidence="1">
    <location>
        <begin position="12"/>
        <end position="33"/>
    </location>
</feature>
<reference evidence="2 3" key="1">
    <citation type="journal article" date="2016" name="Nat. Commun.">
        <title>Thousands of microbial genomes shed light on interconnected biogeochemical processes in an aquifer system.</title>
        <authorList>
            <person name="Anantharaman K."/>
            <person name="Brown C.T."/>
            <person name="Hug L.A."/>
            <person name="Sharon I."/>
            <person name="Castelle C.J."/>
            <person name="Probst A.J."/>
            <person name="Thomas B.C."/>
            <person name="Singh A."/>
            <person name="Wilkins M.J."/>
            <person name="Karaoz U."/>
            <person name="Brodie E.L."/>
            <person name="Williams K.H."/>
            <person name="Hubbard S.S."/>
            <person name="Banfield J.F."/>
        </authorList>
    </citation>
    <scope>NUCLEOTIDE SEQUENCE [LARGE SCALE GENOMIC DNA]</scope>
</reference>
<sequence length="156" mass="16872">MSQFLHQRGITAIELLLVVAILAIIFAMAISPFSSFRDIQILNSTSLQIVSLLNDARMASTASKESSRYGVHFESGRAVYFKGGTFSEPSPYNKEIKLDNSIHISPITLAGGGSDVVFEQLTGETQNYGNVILQSKASATKQKTITISQIGISSQN</sequence>
<dbReference type="STRING" id="1798657.A2648_00195"/>
<dbReference type="NCBIfam" id="TIGR02532">
    <property type="entry name" value="IV_pilin_GFxxxE"/>
    <property type="match status" value="1"/>
</dbReference>
<proteinExistence type="predicted"/>
<organism evidence="2 3">
    <name type="scientific">Candidatus Lloydbacteria bacterium RIFCSPHIGHO2_01_FULL_41_20</name>
    <dbReference type="NCBI Taxonomy" id="1798657"/>
    <lineage>
        <taxon>Bacteria</taxon>
        <taxon>Candidatus Lloydiibacteriota</taxon>
    </lineage>
</organism>
<comment type="caution">
    <text evidence="2">The sequence shown here is derived from an EMBL/GenBank/DDBJ whole genome shotgun (WGS) entry which is preliminary data.</text>
</comment>
<evidence type="ECO:0008006" key="4">
    <source>
        <dbReference type="Google" id="ProtNLM"/>
    </source>
</evidence>
<dbReference type="AlphaFoldDB" id="A0A1G2CU83"/>
<keyword evidence="1" id="KW-0812">Transmembrane</keyword>
<evidence type="ECO:0000313" key="3">
    <source>
        <dbReference type="Proteomes" id="UP000178841"/>
    </source>
</evidence>
<dbReference type="Proteomes" id="UP000178841">
    <property type="component" value="Unassembled WGS sequence"/>
</dbReference>
<name>A0A1G2CU83_9BACT</name>
<evidence type="ECO:0000256" key="1">
    <source>
        <dbReference type="SAM" id="Phobius"/>
    </source>
</evidence>
<accession>A0A1G2CU83</accession>
<dbReference type="SUPFAM" id="SSF54523">
    <property type="entry name" value="Pili subunits"/>
    <property type="match status" value="1"/>
</dbReference>
<gene>
    <name evidence="2" type="ORF">A2648_00195</name>
</gene>
<dbReference type="InterPro" id="IPR045584">
    <property type="entry name" value="Pilin-like"/>
</dbReference>
<evidence type="ECO:0000313" key="2">
    <source>
        <dbReference type="EMBL" id="OGZ04008.1"/>
    </source>
</evidence>
<dbReference type="EMBL" id="MHLH01000012">
    <property type="protein sequence ID" value="OGZ04008.1"/>
    <property type="molecule type" value="Genomic_DNA"/>
</dbReference>
<dbReference type="InterPro" id="IPR012902">
    <property type="entry name" value="N_methyl_site"/>
</dbReference>
<keyword evidence="1" id="KW-1133">Transmembrane helix</keyword>
<protein>
    <recommendedName>
        <fullName evidence="4">General secretion pathway GspH domain-containing protein</fullName>
    </recommendedName>
</protein>